<dbReference type="PROSITE" id="PS50405">
    <property type="entry name" value="GST_CTER"/>
    <property type="match status" value="1"/>
</dbReference>
<comment type="similarity">
    <text evidence="1">Belongs to the GST superfamily.</text>
</comment>
<keyword evidence="6" id="KW-1185">Reference proteome</keyword>
<feature type="domain" description="GST C-terminal" evidence="3">
    <location>
        <begin position="122"/>
        <end position="245"/>
    </location>
</feature>
<dbReference type="GO" id="GO:0006974">
    <property type="term" value="P:DNA damage response"/>
    <property type="evidence" value="ECO:0000315"/>
    <property type="project" value="CGD"/>
</dbReference>
<dbReference type="SFLD" id="SFLDS00019">
    <property type="entry name" value="Glutathione_Transferase_(cytos"/>
    <property type="match status" value="1"/>
</dbReference>
<dbReference type="CDD" id="cd00299">
    <property type="entry name" value="GST_C_family"/>
    <property type="match status" value="1"/>
</dbReference>
<dbReference type="Pfam" id="PF00043">
    <property type="entry name" value="GST_C"/>
    <property type="match status" value="1"/>
</dbReference>
<feature type="domain" description="GST N-terminal" evidence="2">
    <location>
        <begin position="34"/>
        <end position="115"/>
    </location>
</feature>
<protein>
    <submittedName>
        <fullName evidence="5">Gst1p</fullName>
    </submittedName>
</protein>
<dbReference type="GO" id="GO:0004364">
    <property type="term" value="F:glutathione transferase activity"/>
    <property type="evidence" value="ECO:0000318"/>
    <property type="project" value="GO_Central"/>
</dbReference>
<organism evidence="5 6">
    <name type="scientific">Candida albicans (strain SC5314 / ATCC MYA-2876)</name>
    <name type="common">Yeast</name>
    <dbReference type="NCBI Taxonomy" id="237561"/>
    <lineage>
        <taxon>Eukaryota</taxon>
        <taxon>Fungi</taxon>
        <taxon>Dikarya</taxon>
        <taxon>Ascomycota</taxon>
        <taxon>Saccharomycotina</taxon>
        <taxon>Pichiomycetes</taxon>
        <taxon>Debaryomycetaceae</taxon>
        <taxon>Candida/Lodderomyces clade</taxon>
        <taxon>Candida</taxon>
    </lineage>
</organism>
<dbReference type="AlphaFoldDB" id="A0A1D8PMP7"/>
<reference evidence="5 6" key="2">
    <citation type="journal article" date="2007" name="Genome Biol.">
        <title>Assembly of the Candida albicans genome into sixteen supercontigs aligned on the eight chromosomes.</title>
        <authorList>
            <person name="van het Hoog M."/>
            <person name="Rast T.J."/>
            <person name="Martchenko M."/>
            <person name="Grindle S."/>
            <person name="Dignard D."/>
            <person name="Hogues H."/>
            <person name="Cuomo C."/>
            <person name="Berriman M."/>
            <person name="Scherer S."/>
            <person name="Magee B.B."/>
            <person name="Whiteway M."/>
            <person name="Chibana H."/>
            <person name="Nantel A."/>
            <person name="Magee P.T."/>
        </authorList>
    </citation>
    <scope>GENOME REANNOTATION</scope>
    <source>
        <strain evidence="6">SC5314 / ATCC MYA-2876</strain>
    </source>
</reference>
<dbReference type="Pfam" id="PF13417">
    <property type="entry name" value="GST_N_3"/>
    <property type="match status" value="1"/>
</dbReference>
<dbReference type="SFLD" id="SFLDG00358">
    <property type="entry name" value="Main_(cytGST)"/>
    <property type="match status" value="1"/>
</dbReference>
<dbReference type="PANTHER" id="PTHR44051">
    <property type="entry name" value="GLUTATHIONE S-TRANSFERASE-RELATED"/>
    <property type="match status" value="1"/>
</dbReference>
<reference evidence="5 6" key="1">
    <citation type="journal article" date="2004" name="Proc. Natl. Acad. Sci. U.S.A.">
        <title>The diploid genome sequence of Candida albicans.</title>
        <authorList>
            <person name="Jones T."/>
            <person name="Federspiel N.A."/>
            <person name="Chibana H."/>
            <person name="Dungan J."/>
            <person name="Kalman S."/>
            <person name="Magee B.B."/>
            <person name="Newport G."/>
            <person name="Thorstenson Y.R."/>
            <person name="Agabian N."/>
            <person name="Magee P.T."/>
            <person name="Davis R.W."/>
            <person name="Scherer S."/>
        </authorList>
    </citation>
    <scope>NUCLEOTIDE SEQUENCE [LARGE SCALE GENOMIC DNA]</scope>
    <source>
        <strain evidence="6">SC5314 / ATCC MYA-2876</strain>
    </source>
</reference>
<evidence type="ECO:0000313" key="4">
    <source>
        <dbReference type="CGD" id="CAL0000182119"/>
    </source>
</evidence>
<dbReference type="GeneID" id="3642909"/>
<dbReference type="eggNOG" id="KOG0867">
    <property type="taxonomic scope" value="Eukaryota"/>
</dbReference>
<dbReference type="InterPro" id="IPR004046">
    <property type="entry name" value="GST_C"/>
</dbReference>
<evidence type="ECO:0000259" key="3">
    <source>
        <dbReference type="PROSITE" id="PS50405"/>
    </source>
</evidence>
<dbReference type="OrthoDB" id="422574at2759"/>
<name>A0A1D8PMP7_CANAL</name>
<dbReference type="InterPro" id="IPR010987">
    <property type="entry name" value="Glutathione-S-Trfase_C-like"/>
</dbReference>
<gene>
    <name evidence="4 5" type="primary">GST1</name>
    <name evidence="5" type="ordered locus">CAALFM_C406900WA</name>
    <name evidence="4" type="ordered locus">orf19.10633</name>
</gene>
<accession>A0A1D8PMP7</accession>
<dbReference type="GO" id="GO:0005737">
    <property type="term" value="C:cytoplasm"/>
    <property type="evidence" value="ECO:0000314"/>
    <property type="project" value="CGD"/>
</dbReference>
<dbReference type="STRING" id="237561.A0A1D8PMP7"/>
<dbReference type="InParanoid" id="A0A1D8PMP7"/>
<dbReference type="PROSITE" id="PS50404">
    <property type="entry name" value="GST_NTER"/>
    <property type="match status" value="1"/>
</dbReference>
<dbReference type="PANTHER" id="PTHR44051:SF8">
    <property type="entry name" value="GLUTATHIONE S-TRANSFERASE GSTA"/>
    <property type="match status" value="1"/>
</dbReference>
<dbReference type="VEuPathDB" id="FungiDB:C4_06900W_A"/>
<evidence type="ECO:0000313" key="5">
    <source>
        <dbReference type="EMBL" id="AOW29411.1"/>
    </source>
</evidence>
<dbReference type="InterPro" id="IPR036282">
    <property type="entry name" value="Glutathione-S-Trfase_C_sf"/>
</dbReference>
<dbReference type="SUPFAM" id="SSF52833">
    <property type="entry name" value="Thioredoxin-like"/>
    <property type="match status" value="1"/>
</dbReference>
<dbReference type="InterPro" id="IPR040079">
    <property type="entry name" value="Glutathione_S-Trfase"/>
</dbReference>
<reference evidence="5 6" key="3">
    <citation type="journal article" date="2013" name="Genome Biol.">
        <title>Assembly of a phased diploid Candida albicans genome facilitates allele-specific measurements and provides a simple model for repeat and indel structure.</title>
        <authorList>
            <person name="Muzzey D."/>
            <person name="Schwartz K."/>
            <person name="Weissman J.S."/>
            <person name="Sherlock G."/>
        </authorList>
    </citation>
    <scope>NUCLEOTIDE SEQUENCE [LARGE SCALE GENOMIC DNA]</scope>
    <source>
        <strain evidence="6">SC5314 / ATCC MYA-2876</strain>
    </source>
</reference>
<evidence type="ECO:0000256" key="1">
    <source>
        <dbReference type="ARBA" id="ARBA00007409"/>
    </source>
</evidence>
<dbReference type="Proteomes" id="UP000000559">
    <property type="component" value="Chromosome 4"/>
</dbReference>
<dbReference type="Gene3D" id="1.20.1050.130">
    <property type="match status" value="1"/>
</dbReference>
<dbReference type="SUPFAM" id="SSF47616">
    <property type="entry name" value="GST C-terminal domain-like"/>
    <property type="match status" value="1"/>
</dbReference>
<evidence type="ECO:0000313" key="6">
    <source>
        <dbReference type="Proteomes" id="UP000000559"/>
    </source>
</evidence>
<dbReference type="InterPro" id="IPR004045">
    <property type="entry name" value="Glutathione_S-Trfase_N"/>
</dbReference>
<proteinExistence type="inferred from homology"/>
<dbReference type="SMR" id="A0A1D8PMP7"/>
<dbReference type="GO" id="GO:0005634">
    <property type="term" value="C:nucleus"/>
    <property type="evidence" value="ECO:0000314"/>
    <property type="project" value="CGD"/>
</dbReference>
<dbReference type="InterPro" id="IPR036249">
    <property type="entry name" value="Thioredoxin-like_sf"/>
</dbReference>
<sequence>MLPQFHLPKKKRVYKGGNRSHTLVICLLCKDNLNKSMKLYTAPTGNGRKPLIFLHILDVPNEIHMFDWPTKEIKENWYLELNPHGLVPTLVDGDVTLCESNAILQYLADNYDTENKFSYPSTDPLYWQQLRWLFYQSTQFSDALSRLFFYKKFRSDDQWLVDKGFEQIRKVYQVLDSHLAQRKWFVGDKFTIADLAFAVGHFRRIEKTTGTKFEIENFEEKYPHVTQWYNDVLSIEGIKEGFELK</sequence>
<dbReference type="RefSeq" id="XP_715430.2">
    <property type="nucleotide sequence ID" value="XM_710337.2"/>
</dbReference>
<dbReference type="EMBL" id="CP017626">
    <property type="protein sequence ID" value="AOW29411.1"/>
    <property type="molecule type" value="Genomic_DNA"/>
</dbReference>
<evidence type="ECO:0000259" key="2">
    <source>
        <dbReference type="PROSITE" id="PS50404"/>
    </source>
</evidence>
<dbReference type="CGD" id="CAL0000182119">
    <property type="gene designation" value="GST1"/>
</dbReference>
<dbReference type="KEGG" id="cal:CAALFM_C406900WA"/>